<name>A0A3C1KQ80_9GAMM</name>
<gene>
    <name evidence="2" type="ORF">DCP75_14085</name>
</gene>
<accession>A0A3C1KQ80</accession>
<dbReference type="PRINTS" id="PR00111">
    <property type="entry name" value="ABHYDROLASE"/>
</dbReference>
<evidence type="ECO:0000259" key="1">
    <source>
        <dbReference type="Pfam" id="PF00561"/>
    </source>
</evidence>
<dbReference type="Pfam" id="PF00561">
    <property type="entry name" value="Abhydrolase_1"/>
    <property type="match status" value="1"/>
</dbReference>
<dbReference type="GO" id="GO:0016787">
    <property type="term" value="F:hydrolase activity"/>
    <property type="evidence" value="ECO:0007669"/>
    <property type="project" value="UniProtKB-KW"/>
</dbReference>
<dbReference type="InterPro" id="IPR029058">
    <property type="entry name" value="AB_hydrolase_fold"/>
</dbReference>
<dbReference type="SUPFAM" id="SSF53474">
    <property type="entry name" value="alpha/beta-Hydrolases"/>
    <property type="match status" value="1"/>
</dbReference>
<organism evidence="2 3">
    <name type="scientific">Haliea salexigens</name>
    <dbReference type="NCBI Taxonomy" id="287487"/>
    <lineage>
        <taxon>Bacteria</taxon>
        <taxon>Pseudomonadati</taxon>
        <taxon>Pseudomonadota</taxon>
        <taxon>Gammaproteobacteria</taxon>
        <taxon>Cellvibrionales</taxon>
        <taxon>Halieaceae</taxon>
        <taxon>Haliea</taxon>
    </lineage>
</organism>
<feature type="domain" description="AB hydrolase-1" evidence="1">
    <location>
        <begin position="39"/>
        <end position="175"/>
    </location>
</feature>
<dbReference type="AlphaFoldDB" id="A0A3C1KQ80"/>
<dbReference type="Gene3D" id="3.40.50.1820">
    <property type="entry name" value="alpha/beta hydrolase"/>
    <property type="match status" value="1"/>
</dbReference>
<protein>
    <submittedName>
        <fullName evidence="2">Alpha/beta hydrolase</fullName>
    </submittedName>
</protein>
<dbReference type="InterPro" id="IPR000073">
    <property type="entry name" value="AB_hydrolase_1"/>
</dbReference>
<comment type="caution">
    <text evidence="2">The sequence shown here is derived from an EMBL/GenBank/DDBJ whole genome shotgun (WGS) entry which is preliminary data.</text>
</comment>
<sequence>MSTEVDWSFRGNWPYQPKWFDTDAGRLHYVDEGPRDGTPVVMVHGNPTWGYLYRRFVAAVVKAGHRAIVMDHLGFGRSDKPGQRDLYQVPEHAARCEALLESLELVDAILVVQDWGGPIGLAWAARHHDRVAKLFILNTFFQRPSGKVPLPLPLKLFRTPGVGELMVKGFNAFVTQFLFKSGLSHPASLTELDRLAYLAPHPSWSSRTGMLEFPRQIPADGTGAISEFVAG</sequence>
<proteinExistence type="predicted"/>
<keyword evidence="2" id="KW-0378">Hydrolase</keyword>
<feature type="non-terminal residue" evidence="2">
    <location>
        <position position="231"/>
    </location>
</feature>
<dbReference type="PANTHER" id="PTHR43329">
    <property type="entry name" value="EPOXIDE HYDROLASE"/>
    <property type="match status" value="1"/>
</dbReference>
<evidence type="ECO:0000313" key="2">
    <source>
        <dbReference type="EMBL" id="HAN28825.1"/>
    </source>
</evidence>
<dbReference type="Proteomes" id="UP000259273">
    <property type="component" value="Unassembled WGS sequence"/>
</dbReference>
<evidence type="ECO:0000313" key="3">
    <source>
        <dbReference type="Proteomes" id="UP000259273"/>
    </source>
</evidence>
<dbReference type="EMBL" id="DMND01000190">
    <property type="protein sequence ID" value="HAN28825.1"/>
    <property type="molecule type" value="Genomic_DNA"/>
</dbReference>
<reference evidence="2 3" key="1">
    <citation type="journal article" date="2018" name="Nat. Biotechnol.">
        <title>A standardized bacterial taxonomy based on genome phylogeny substantially revises the tree of life.</title>
        <authorList>
            <person name="Parks D.H."/>
            <person name="Chuvochina M."/>
            <person name="Waite D.W."/>
            <person name="Rinke C."/>
            <person name="Skarshewski A."/>
            <person name="Chaumeil P.A."/>
            <person name="Hugenholtz P."/>
        </authorList>
    </citation>
    <scope>NUCLEOTIDE SEQUENCE [LARGE SCALE GENOMIC DNA]</scope>
    <source>
        <strain evidence="2">UBA9158</strain>
    </source>
</reference>